<dbReference type="AlphaFoldDB" id="A0A078BAE7"/>
<sequence length="299" mass="34930">MDYEGKDDNNENGMNLEEQDQDREQDDDNNFVEESHIHIDFTDDLKIGSANNSNQLTIVEQQTSSDLNQSIEGTELTMNQSSSFSNLSDFNPYKVQSVRSTSNRGRYKNVFKIYQGQNSSSYNSVAKSLQTPARCSNPIGYNGNLGHNAKLLKHTMERHKYLTQEEQDFYENVGGFLGNGTIDDFDFSCQNKRELVVRVKQACEKHGFPVRLGQVRTENPQKIAFQFICSFRLPRMKRNILQKNNCTFYVRYKQNPNSLYFTLTDYDEVHNHPVRDILQFYISRYQFRLPNYRYGNYQV</sequence>
<protein>
    <submittedName>
        <fullName evidence="2">Uncharacterized protein</fullName>
    </submittedName>
</protein>
<accession>A0A078BAE7</accession>
<organism evidence="2 3">
    <name type="scientific">Stylonychia lemnae</name>
    <name type="common">Ciliate</name>
    <dbReference type="NCBI Taxonomy" id="5949"/>
    <lineage>
        <taxon>Eukaryota</taxon>
        <taxon>Sar</taxon>
        <taxon>Alveolata</taxon>
        <taxon>Ciliophora</taxon>
        <taxon>Intramacronucleata</taxon>
        <taxon>Spirotrichea</taxon>
        <taxon>Stichotrichia</taxon>
        <taxon>Sporadotrichida</taxon>
        <taxon>Oxytrichidae</taxon>
        <taxon>Stylonychinae</taxon>
        <taxon>Stylonychia</taxon>
    </lineage>
</organism>
<dbReference type="Proteomes" id="UP000039865">
    <property type="component" value="Unassembled WGS sequence"/>
</dbReference>
<reference evidence="2 3" key="1">
    <citation type="submission" date="2014-06" db="EMBL/GenBank/DDBJ databases">
        <authorList>
            <person name="Swart Estienne"/>
        </authorList>
    </citation>
    <scope>NUCLEOTIDE SEQUENCE [LARGE SCALE GENOMIC DNA]</scope>
    <source>
        <strain evidence="2 3">130c</strain>
    </source>
</reference>
<dbReference type="EMBL" id="CCKQ01018530">
    <property type="protein sequence ID" value="CDW90503.1"/>
    <property type="molecule type" value="Genomic_DNA"/>
</dbReference>
<gene>
    <name evidence="2" type="primary">Contig15356.g16368</name>
    <name evidence="2" type="ORF">STYLEM_19647</name>
</gene>
<proteinExistence type="predicted"/>
<name>A0A078BAE7_STYLE</name>
<evidence type="ECO:0000313" key="3">
    <source>
        <dbReference type="Proteomes" id="UP000039865"/>
    </source>
</evidence>
<feature type="region of interest" description="Disordered" evidence="1">
    <location>
        <begin position="1"/>
        <end position="27"/>
    </location>
</feature>
<feature type="compositionally biased region" description="Acidic residues" evidence="1">
    <location>
        <begin position="17"/>
        <end position="27"/>
    </location>
</feature>
<evidence type="ECO:0000256" key="1">
    <source>
        <dbReference type="SAM" id="MobiDB-lite"/>
    </source>
</evidence>
<keyword evidence="3" id="KW-1185">Reference proteome</keyword>
<dbReference type="InParanoid" id="A0A078BAE7"/>
<evidence type="ECO:0000313" key="2">
    <source>
        <dbReference type="EMBL" id="CDW90503.1"/>
    </source>
</evidence>